<feature type="region of interest" description="Disordered" evidence="1">
    <location>
        <begin position="33"/>
        <end position="64"/>
    </location>
</feature>
<dbReference type="Proteomes" id="UP000011014">
    <property type="component" value="Unassembled WGS sequence"/>
</dbReference>
<feature type="non-terminal residue" evidence="2">
    <location>
        <position position="206"/>
    </location>
</feature>
<reference evidence="2" key="1">
    <citation type="journal article" date="2010" name="Science">
        <title>Plasticity of animal genome architecture unmasked by rapid evolution of a pelagic tunicate.</title>
        <authorList>
            <person name="Denoeud F."/>
            <person name="Henriet S."/>
            <person name="Mungpakdee S."/>
            <person name="Aury J.M."/>
            <person name="Da Silva C."/>
            <person name="Brinkmann H."/>
            <person name="Mikhaleva J."/>
            <person name="Olsen L.C."/>
            <person name="Jubin C."/>
            <person name="Canestro C."/>
            <person name="Bouquet J.M."/>
            <person name="Danks G."/>
            <person name="Poulain J."/>
            <person name="Campsteijn C."/>
            <person name="Adamski M."/>
            <person name="Cross I."/>
            <person name="Yadetie F."/>
            <person name="Muffato M."/>
            <person name="Louis A."/>
            <person name="Butcher S."/>
            <person name="Tsagkogeorga G."/>
            <person name="Konrad A."/>
            <person name="Singh S."/>
            <person name="Jensen M.F."/>
            <person name="Cong E.H."/>
            <person name="Eikeseth-Otteraa H."/>
            <person name="Noel B."/>
            <person name="Anthouard V."/>
            <person name="Porcel B.M."/>
            <person name="Kachouri-Lafond R."/>
            <person name="Nishino A."/>
            <person name="Ugolini M."/>
            <person name="Chourrout P."/>
            <person name="Nishida H."/>
            <person name="Aasland R."/>
            <person name="Huzurbazar S."/>
            <person name="Westhof E."/>
            <person name="Delsuc F."/>
            <person name="Lehrach H."/>
            <person name="Reinhardt R."/>
            <person name="Weissenbach J."/>
            <person name="Roy S.W."/>
            <person name="Artiguenave F."/>
            <person name="Postlethwait J.H."/>
            <person name="Manak J.R."/>
            <person name="Thompson E.M."/>
            <person name="Jaillon O."/>
            <person name="Du Pasquier L."/>
            <person name="Boudinot P."/>
            <person name="Liberles D.A."/>
            <person name="Volff J.N."/>
            <person name="Philippe H."/>
            <person name="Lenhard B."/>
            <person name="Roest Crollius H."/>
            <person name="Wincker P."/>
            <person name="Chourrout D."/>
        </authorList>
    </citation>
    <scope>NUCLEOTIDE SEQUENCE [LARGE SCALE GENOMIC DNA]</scope>
</reference>
<protein>
    <submittedName>
        <fullName evidence="2">Uncharacterized protein</fullName>
    </submittedName>
</protein>
<dbReference type="EMBL" id="FN655409">
    <property type="protein sequence ID" value="CBY39047.1"/>
    <property type="molecule type" value="Genomic_DNA"/>
</dbReference>
<dbReference type="AlphaFoldDB" id="E4YUA8"/>
<dbReference type="CDD" id="cd23539">
    <property type="entry name" value="TFP_LU_ECD_CinHb4_like"/>
    <property type="match status" value="1"/>
</dbReference>
<feature type="compositionally biased region" description="Basic residues" evidence="1">
    <location>
        <begin position="42"/>
        <end position="51"/>
    </location>
</feature>
<sequence>MRVFNIVCLSAYAAAKTIPKQDSALTINLEKALSKPQNSEKKKSKKSKKKNGTPVVTLHAAPKPEYPQGEISTANFIVDPVELDTSFGQFAKKMQHPAYLNSENMLREMIEKGKKMGREDLAARFAEKLNLPKEEKRLQCLECSGNSYEECYRQGQIRTCGSTETSCMLEVRFQGSVNSKNGPQVRQVRSGCQQKVACINNMKQNF</sequence>
<gene>
    <name evidence="2" type="ORF">GSOID_T00019590001</name>
</gene>
<proteinExistence type="predicted"/>
<organism evidence="2">
    <name type="scientific">Oikopleura dioica</name>
    <name type="common">Tunicate</name>
    <dbReference type="NCBI Taxonomy" id="34765"/>
    <lineage>
        <taxon>Eukaryota</taxon>
        <taxon>Metazoa</taxon>
        <taxon>Chordata</taxon>
        <taxon>Tunicata</taxon>
        <taxon>Appendicularia</taxon>
        <taxon>Copelata</taxon>
        <taxon>Oikopleuridae</taxon>
        <taxon>Oikopleura</taxon>
    </lineage>
</organism>
<name>E4YUA8_OIKDI</name>
<evidence type="ECO:0000313" key="2">
    <source>
        <dbReference type="EMBL" id="CBY39047.1"/>
    </source>
</evidence>
<evidence type="ECO:0000256" key="1">
    <source>
        <dbReference type="SAM" id="MobiDB-lite"/>
    </source>
</evidence>
<accession>E4YUA8</accession>